<keyword evidence="1" id="KW-0472">Membrane</keyword>
<feature type="transmembrane region" description="Helical" evidence="1">
    <location>
        <begin position="208"/>
        <end position="228"/>
    </location>
</feature>
<feature type="transmembrane region" description="Helical" evidence="1">
    <location>
        <begin position="240"/>
        <end position="261"/>
    </location>
</feature>
<reference evidence="3" key="1">
    <citation type="submission" date="2017-05" db="EMBL/GenBank/DDBJ databases">
        <title>Improved OligoMM genomes.</title>
        <authorList>
            <person name="Garzetti D."/>
        </authorList>
    </citation>
    <scope>NUCLEOTIDE SEQUENCE [LARGE SCALE GENOMIC DNA]</scope>
    <source>
        <strain evidence="3">YL45</strain>
    </source>
</reference>
<gene>
    <name evidence="2" type="ORF">ADH67_02465</name>
</gene>
<feature type="transmembrane region" description="Helical" evidence="1">
    <location>
        <begin position="153"/>
        <end position="172"/>
    </location>
</feature>
<keyword evidence="1" id="KW-1133">Transmembrane helix</keyword>
<feature type="transmembrane region" description="Helical" evidence="1">
    <location>
        <begin position="267"/>
        <end position="287"/>
    </location>
</feature>
<dbReference type="Proteomes" id="UP000214610">
    <property type="component" value="Unassembled WGS sequence"/>
</dbReference>
<proteinExistence type="predicted"/>
<organism evidence="2 3">
    <name type="scientific">Turicimonas muris</name>
    <dbReference type="NCBI Taxonomy" id="1796652"/>
    <lineage>
        <taxon>Bacteria</taxon>
        <taxon>Pseudomonadati</taxon>
        <taxon>Pseudomonadota</taxon>
        <taxon>Betaproteobacteria</taxon>
        <taxon>Burkholderiales</taxon>
        <taxon>Sutterellaceae</taxon>
        <taxon>Turicimonas</taxon>
    </lineage>
</organism>
<feature type="transmembrane region" description="Helical" evidence="1">
    <location>
        <begin position="75"/>
        <end position="93"/>
    </location>
</feature>
<evidence type="ECO:0000256" key="1">
    <source>
        <dbReference type="SAM" id="Phobius"/>
    </source>
</evidence>
<feature type="transmembrane region" description="Helical" evidence="1">
    <location>
        <begin position="42"/>
        <end position="63"/>
    </location>
</feature>
<dbReference type="PROSITE" id="PS51257">
    <property type="entry name" value="PROKAR_LIPOPROTEIN"/>
    <property type="match status" value="1"/>
</dbReference>
<evidence type="ECO:0000313" key="2">
    <source>
        <dbReference type="EMBL" id="OXE51176.1"/>
    </source>
</evidence>
<feature type="transmembrane region" description="Helical" evidence="1">
    <location>
        <begin position="184"/>
        <end position="202"/>
    </location>
</feature>
<comment type="caution">
    <text evidence="2">The sequence shown here is derived from an EMBL/GenBank/DDBJ whole genome shotgun (WGS) entry which is preliminary data.</text>
</comment>
<keyword evidence="3" id="KW-1185">Reference proteome</keyword>
<name>A0A227KRS6_9BURK</name>
<dbReference type="SUPFAM" id="SSF103481">
    <property type="entry name" value="Multidrug resistance efflux transporter EmrE"/>
    <property type="match status" value="1"/>
</dbReference>
<dbReference type="InterPro" id="IPR037185">
    <property type="entry name" value="EmrE-like"/>
</dbReference>
<evidence type="ECO:0000313" key="3">
    <source>
        <dbReference type="Proteomes" id="UP000214610"/>
    </source>
</evidence>
<feature type="transmembrane region" description="Helical" evidence="1">
    <location>
        <begin position="124"/>
        <end position="141"/>
    </location>
</feature>
<dbReference type="PANTHER" id="PTHR22911">
    <property type="entry name" value="ACYL-MALONYL CONDENSING ENZYME-RELATED"/>
    <property type="match status" value="1"/>
</dbReference>
<dbReference type="EMBL" id="NHMP01000001">
    <property type="protein sequence ID" value="OXE51176.1"/>
    <property type="molecule type" value="Genomic_DNA"/>
</dbReference>
<feature type="transmembrane region" description="Helical" evidence="1">
    <location>
        <begin position="99"/>
        <end position="117"/>
    </location>
</feature>
<sequence>MKSRNKTPNYSLFVLLSGFFSACVTCSIKLTDGTLELGQILFVRYFPLAVLSLACLLIKGIGLKTSCPAYSSARSISGILAVVFFTLAAQKIPVATAQALFYCSPLFTAILFCWVSLRKGNPVALRILPLIPICLGGVFLINKPHLISSELPYISLGFASAFFLSCASLSLKKLGALKESPLRTIFYFASACTLTGIIINAIQKTDLLAGFFSPISWALFLFTLLQQLTVTLGWGRGSTLLNCVFQFFGVPCAIFIGLVIFEESLSSSELTGITILVTTEASALWMMRERKD</sequence>
<dbReference type="GO" id="GO:0016020">
    <property type="term" value="C:membrane"/>
    <property type="evidence" value="ECO:0007669"/>
    <property type="project" value="TreeGrafter"/>
</dbReference>
<keyword evidence="1" id="KW-0812">Transmembrane</keyword>
<protein>
    <submittedName>
        <fullName evidence="2">EamA/RhaT family transporter</fullName>
    </submittedName>
</protein>
<feature type="transmembrane region" description="Helical" evidence="1">
    <location>
        <begin position="12"/>
        <end position="30"/>
    </location>
</feature>
<dbReference type="AlphaFoldDB" id="A0A227KRS6"/>
<accession>A0A227KRS6</accession>